<reference evidence="2" key="2">
    <citation type="journal article" date="2015" name="Data Brief">
        <title>Shoot transcriptome of the giant reed, Arundo donax.</title>
        <authorList>
            <person name="Barrero R.A."/>
            <person name="Guerrero F.D."/>
            <person name="Moolhuijzen P."/>
            <person name="Goolsby J.A."/>
            <person name="Tidwell J."/>
            <person name="Bellgard S.E."/>
            <person name="Bellgard M.I."/>
        </authorList>
    </citation>
    <scope>NUCLEOTIDE SEQUENCE</scope>
    <source>
        <tissue evidence="2">Shoot tissue taken approximately 20 cm above the soil surface</tissue>
    </source>
</reference>
<sequence length="76" mass="8213">MVRRSSTRVRRPSTSATSRESNGSSPNLSFLMSSGGKGRYCGGLWPSTSQTMMPLHGSTKPSKPPSPRAMTLDVVW</sequence>
<protein>
    <submittedName>
        <fullName evidence="2">Uncharacterized protein</fullName>
    </submittedName>
</protein>
<dbReference type="AlphaFoldDB" id="A0A0A9BCB4"/>
<organism evidence="2">
    <name type="scientific">Arundo donax</name>
    <name type="common">Giant reed</name>
    <name type="synonym">Donax arundinaceus</name>
    <dbReference type="NCBI Taxonomy" id="35708"/>
    <lineage>
        <taxon>Eukaryota</taxon>
        <taxon>Viridiplantae</taxon>
        <taxon>Streptophyta</taxon>
        <taxon>Embryophyta</taxon>
        <taxon>Tracheophyta</taxon>
        <taxon>Spermatophyta</taxon>
        <taxon>Magnoliopsida</taxon>
        <taxon>Liliopsida</taxon>
        <taxon>Poales</taxon>
        <taxon>Poaceae</taxon>
        <taxon>PACMAD clade</taxon>
        <taxon>Arundinoideae</taxon>
        <taxon>Arundineae</taxon>
        <taxon>Arundo</taxon>
    </lineage>
</organism>
<feature type="region of interest" description="Disordered" evidence="1">
    <location>
        <begin position="51"/>
        <end position="76"/>
    </location>
</feature>
<reference evidence="2" key="1">
    <citation type="submission" date="2014-09" db="EMBL/GenBank/DDBJ databases">
        <authorList>
            <person name="Magalhaes I.L.F."/>
            <person name="Oliveira U."/>
            <person name="Santos F.R."/>
            <person name="Vidigal T.H.D.A."/>
            <person name="Brescovit A.D."/>
            <person name="Santos A.J."/>
        </authorList>
    </citation>
    <scope>NUCLEOTIDE SEQUENCE</scope>
    <source>
        <tissue evidence="2">Shoot tissue taken approximately 20 cm above the soil surface</tissue>
    </source>
</reference>
<evidence type="ECO:0000256" key="1">
    <source>
        <dbReference type="SAM" id="MobiDB-lite"/>
    </source>
</evidence>
<proteinExistence type="predicted"/>
<evidence type="ECO:0000313" key="2">
    <source>
        <dbReference type="EMBL" id="JAD60971.1"/>
    </source>
</evidence>
<name>A0A0A9BCB4_ARUDO</name>
<accession>A0A0A9BCB4</accession>
<feature type="region of interest" description="Disordered" evidence="1">
    <location>
        <begin position="1"/>
        <end position="33"/>
    </location>
</feature>
<feature type="compositionally biased region" description="Basic residues" evidence="1">
    <location>
        <begin position="1"/>
        <end position="11"/>
    </location>
</feature>
<feature type="compositionally biased region" description="Polar residues" evidence="1">
    <location>
        <begin position="20"/>
        <end position="32"/>
    </location>
</feature>
<dbReference type="EMBL" id="GBRH01236924">
    <property type="protein sequence ID" value="JAD60971.1"/>
    <property type="molecule type" value="Transcribed_RNA"/>
</dbReference>